<keyword evidence="4" id="KW-0479">Metal-binding</keyword>
<dbReference type="CDD" id="cd01335">
    <property type="entry name" value="Radical_SAM"/>
    <property type="match status" value="1"/>
</dbReference>
<evidence type="ECO:0000313" key="8">
    <source>
        <dbReference type="EMBL" id="OGZ37547.1"/>
    </source>
</evidence>
<dbReference type="GO" id="GO:0003824">
    <property type="term" value="F:catalytic activity"/>
    <property type="evidence" value="ECO:0007669"/>
    <property type="project" value="InterPro"/>
</dbReference>
<dbReference type="GO" id="GO:0051539">
    <property type="term" value="F:4 iron, 4 sulfur cluster binding"/>
    <property type="evidence" value="ECO:0007669"/>
    <property type="project" value="UniProtKB-KW"/>
</dbReference>
<accession>A0A1G2FI81</accession>
<dbReference type="InterPro" id="IPR007197">
    <property type="entry name" value="rSAM"/>
</dbReference>
<dbReference type="InterPro" id="IPR013785">
    <property type="entry name" value="Aldolase_TIM"/>
</dbReference>
<keyword evidence="2" id="KW-0004">4Fe-4S</keyword>
<dbReference type="Gene3D" id="3.20.20.70">
    <property type="entry name" value="Aldolase class I"/>
    <property type="match status" value="1"/>
</dbReference>
<feature type="domain" description="Radical SAM core" evidence="7">
    <location>
        <begin position="12"/>
        <end position="239"/>
    </location>
</feature>
<dbReference type="SFLD" id="SFLDG01094">
    <property type="entry name" value="Uncharacterised_Radical_SAM_Su"/>
    <property type="match status" value="1"/>
</dbReference>
<dbReference type="NCBIfam" id="TIGR02495">
    <property type="entry name" value="NrdG2"/>
    <property type="match status" value="1"/>
</dbReference>
<dbReference type="InterPro" id="IPR058240">
    <property type="entry name" value="rSAM_sf"/>
</dbReference>
<reference evidence="8 9" key="1">
    <citation type="journal article" date="2016" name="Nat. Commun.">
        <title>Thousands of microbial genomes shed light on interconnected biogeochemical processes in an aquifer system.</title>
        <authorList>
            <person name="Anantharaman K."/>
            <person name="Brown C.T."/>
            <person name="Hug L.A."/>
            <person name="Sharon I."/>
            <person name="Castelle C.J."/>
            <person name="Probst A.J."/>
            <person name="Thomas B.C."/>
            <person name="Singh A."/>
            <person name="Wilkins M.J."/>
            <person name="Karaoz U."/>
            <person name="Brodie E.L."/>
            <person name="Williams K.H."/>
            <person name="Hubbard S.S."/>
            <person name="Banfield J.F."/>
        </authorList>
    </citation>
    <scope>NUCLEOTIDE SEQUENCE [LARGE SCALE GENOMIC DNA]</scope>
</reference>
<comment type="cofactor">
    <cofactor evidence="1">
        <name>[4Fe-4S] cluster</name>
        <dbReference type="ChEBI" id="CHEBI:49883"/>
    </cofactor>
</comment>
<evidence type="ECO:0000256" key="5">
    <source>
        <dbReference type="ARBA" id="ARBA00023004"/>
    </source>
</evidence>
<sequence length="248" mass="28207">MKIGGLEKLSLIDYPGKIAATVFVAGCGFRCGWCHNSELVLPEKIRNQPEIEEKDLFDFLDFRKGLLEGVCLTGGEPSLYSDLPVFIKKIKQKGFLVKLDTNGSNPKMLKKLLEERLLDFVAMDIKSSPEKYPQAIGMWEAKLPTSKCGKLSFPHLSDNIQKSVDLIRQSKIDYEFRSTIIPGLIDKKEIKKIGQWIRGAKCFALQQFRPEKTLDKAFQKIRPYSENKLKALVKIINPYVEKTVLRGI</sequence>
<dbReference type="GO" id="GO:0046872">
    <property type="term" value="F:metal ion binding"/>
    <property type="evidence" value="ECO:0007669"/>
    <property type="project" value="UniProtKB-KW"/>
</dbReference>
<evidence type="ECO:0000256" key="2">
    <source>
        <dbReference type="ARBA" id="ARBA00022485"/>
    </source>
</evidence>
<dbReference type="Proteomes" id="UP000177061">
    <property type="component" value="Unassembled WGS sequence"/>
</dbReference>
<dbReference type="Pfam" id="PF04055">
    <property type="entry name" value="Radical_SAM"/>
    <property type="match status" value="1"/>
</dbReference>
<protein>
    <submittedName>
        <fullName evidence="8">Anaerobic ribonucleoside-triphosphate reductase activating protein</fullName>
    </submittedName>
</protein>
<dbReference type="AlphaFoldDB" id="A0A1G2FI81"/>
<evidence type="ECO:0000259" key="7">
    <source>
        <dbReference type="PROSITE" id="PS51918"/>
    </source>
</evidence>
<keyword evidence="3" id="KW-0949">S-adenosyl-L-methionine</keyword>
<dbReference type="InterPro" id="IPR012840">
    <property type="entry name" value="NrdG2"/>
</dbReference>
<evidence type="ECO:0000313" key="9">
    <source>
        <dbReference type="Proteomes" id="UP000177061"/>
    </source>
</evidence>
<dbReference type="STRING" id="1801997.A3J64_01560"/>
<evidence type="ECO:0000256" key="3">
    <source>
        <dbReference type="ARBA" id="ARBA00022691"/>
    </source>
</evidence>
<dbReference type="PROSITE" id="PS51918">
    <property type="entry name" value="RADICAL_SAM"/>
    <property type="match status" value="1"/>
</dbReference>
<evidence type="ECO:0000256" key="6">
    <source>
        <dbReference type="ARBA" id="ARBA00023014"/>
    </source>
</evidence>
<evidence type="ECO:0000256" key="4">
    <source>
        <dbReference type="ARBA" id="ARBA00022723"/>
    </source>
</evidence>
<dbReference type="PANTHER" id="PTHR30352">
    <property type="entry name" value="PYRUVATE FORMATE-LYASE-ACTIVATING ENZYME"/>
    <property type="match status" value="1"/>
</dbReference>
<dbReference type="EMBL" id="MHNB01000006">
    <property type="protein sequence ID" value="OGZ37547.1"/>
    <property type="molecule type" value="Genomic_DNA"/>
</dbReference>
<organism evidence="8 9">
    <name type="scientific">Candidatus Portnoybacteria bacterium RIFCSPHIGHO2_12_FULL_38_9</name>
    <dbReference type="NCBI Taxonomy" id="1801997"/>
    <lineage>
        <taxon>Bacteria</taxon>
        <taxon>Candidatus Portnoyibacteriota</taxon>
    </lineage>
</organism>
<dbReference type="PANTHER" id="PTHR30352:SF13">
    <property type="entry name" value="GLYCYL-RADICAL ENZYME ACTIVATING ENZYME YJJW-RELATED"/>
    <property type="match status" value="1"/>
</dbReference>
<dbReference type="SFLD" id="SFLDS00029">
    <property type="entry name" value="Radical_SAM"/>
    <property type="match status" value="1"/>
</dbReference>
<proteinExistence type="predicted"/>
<gene>
    <name evidence="8" type="ORF">A3J64_01560</name>
</gene>
<comment type="caution">
    <text evidence="8">The sequence shown here is derived from an EMBL/GenBank/DDBJ whole genome shotgun (WGS) entry which is preliminary data.</text>
</comment>
<keyword evidence="6" id="KW-0411">Iron-sulfur</keyword>
<name>A0A1G2FI81_9BACT</name>
<keyword evidence="5" id="KW-0408">Iron</keyword>
<evidence type="ECO:0000256" key="1">
    <source>
        <dbReference type="ARBA" id="ARBA00001966"/>
    </source>
</evidence>
<dbReference type="SUPFAM" id="SSF102114">
    <property type="entry name" value="Radical SAM enzymes"/>
    <property type="match status" value="1"/>
</dbReference>
<dbReference type="InterPro" id="IPR034457">
    <property type="entry name" value="Organic_radical-activating"/>
</dbReference>